<protein>
    <recommendedName>
        <fullName evidence="3">Lipoprotein</fullName>
    </recommendedName>
</protein>
<evidence type="ECO:0000313" key="1">
    <source>
        <dbReference type="EMBL" id="QNR25492.1"/>
    </source>
</evidence>
<evidence type="ECO:0008006" key="3">
    <source>
        <dbReference type="Google" id="ProtNLM"/>
    </source>
</evidence>
<dbReference type="Proteomes" id="UP000516305">
    <property type="component" value="Chromosome"/>
</dbReference>
<reference evidence="1 2" key="1">
    <citation type="submission" date="2020-08" db="EMBL/GenBank/DDBJ databases">
        <title>Croceimicrobium hydrocarbonivorans gen. nov., sp. nov., a novel marine bacterium isolated from a bacterial consortium that degrades polyethylene terephthalate.</title>
        <authorList>
            <person name="Liu R."/>
        </authorList>
    </citation>
    <scope>NUCLEOTIDE SEQUENCE [LARGE SCALE GENOMIC DNA]</scope>
    <source>
        <strain evidence="1 2">A20-9</strain>
    </source>
</reference>
<dbReference type="PROSITE" id="PS51257">
    <property type="entry name" value="PROKAR_LIPOPROTEIN"/>
    <property type="match status" value="1"/>
</dbReference>
<organism evidence="1 2">
    <name type="scientific">Croceimicrobium hydrocarbonivorans</name>
    <dbReference type="NCBI Taxonomy" id="2761580"/>
    <lineage>
        <taxon>Bacteria</taxon>
        <taxon>Pseudomonadati</taxon>
        <taxon>Bacteroidota</taxon>
        <taxon>Flavobacteriia</taxon>
        <taxon>Flavobacteriales</taxon>
        <taxon>Owenweeksiaceae</taxon>
        <taxon>Croceimicrobium</taxon>
    </lineage>
</organism>
<name>A0A7H0VIE4_9FLAO</name>
<sequence length="186" mass="22091">MRKYIILSYIIILISSCINNNAGLKNKCSFYTPFKDSNVLYLGMSKNEVKDEFSDLSFVDRSDLDVYLSDKVYIAFTEININNINTKVYHQFNFEKDSLYYYAFFFPIKGPQFDTLINRYPLNLNEADDSNFYIQSALEHNDHKCNYKYSIHKSLYDYRRYYIENDHVGNLDTIFEVEVSALRHSK</sequence>
<evidence type="ECO:0000313" key="2">
    <source>
        <dbReference type="Proteomes" id="UP000516305"/>
    </source>
</evidence>
<dbReference type="KEGG" id="chyd:H4K34_06535"/>
<gene>
    <name evidence="1" type="ORF">H4K34_06535</name>
</gene>
<dbReference type="EMBL" id="CP060139">
    <property type="protein sequence ID" value="QNR25492.1"/>
    <property type="molecule type" value="Genomic_DNA"/>
</dbReference>
<keyword evidence="2" id="KW-1185">Reference proteome</keyword>
<accession>A0A7H0VIE4</accession>
<proteinExistence type="predicted"/>
<dbReference type="AlphaFoldDB" id="A0A7H0VIE4"/>
<dbReference type="RefSeq" id="WP_210760019.1">
    <property type="nucleotide sequence ID" value="NZ_CP060139.1"/>
</dbReference>